<evidence type="ECO:0000313" key="1">
    <source>
        <dbReference type="EMBL" id="QDG50186.1"/>
    </source>
</evidence>
<organism evidence="1 2">
    <name type="scientific">Persicimonas caeni</name>
    <dbReference type="NCBI Taxonomy" id="2292766"/>
    <lineage>
        <taxon>Bacteria</taxon>
        <taxon>Deltaproteobacteria</taxon>
        <taxon>Bradymonadales</taxon>
        <taxon>Bradymonadaceae</taxon>
        <taxon>Persicimonas</taxon>
    </lineage>
</organism>
<dbReference type="OrthoDB" id="197646at2"/>
<dbReference type="EMBL" id="CP041186">
    <property type="protein sequence ID" value="QDG50186.1"/>
    <property type="molecule type" value="Genomic_DNA"/>
</dbReference>
<dbReference type="AlphaFoldDB" id="A0A4Y6PPB5"/>
<accession>A0A4Y6PPB5</accession>
<reference evidence="1 2" key="1">
    <citation type="submission" date="2019-06" db="EMBL/GenBank/DDBJ databases">
        <title>Persicimonas caeni gen. nov., sp. nov., a predatory bacterium isolated from solar saltern.</title>
        <authorList>
            <person name="Wang S."/>
        </authorList>
    </citation>
    <scope>NUCLEOTIDE SEQUENCE [LARGE SCALE GENOMIC DNA]</scope>
    <source>
        <strain evidence="1 2">YN101</strain>
    </source>
</reference>
<gene>
    <name evidence="1" type="ORF">FIV42_05410</name>
</gene>
<accession>A0A5B8Y1X1</accession>
<name>A0A4Y6PPB5_PERCE</name>
<sequence length="101" mass="11885">MTQEIEFPDVNQGTLDEATLAQYFRDLEHAEVFAVMVKGGPERYANARSLELSVGKQLFDKGLCHGVQVRYLWQGEEWWDTLFRTPREIKLVRIKQEWPDE</sequence>
<dbReference type="RefSeq" id="WP_141196682.1">
    <property type="nucleotide sequence ID" value="NZ_CP041186.1"/>
</dbReference>
<keyword evidence="2" id="KW-1185">Reference proteome</keyword>
<evidence type="ECO:0000313" key="2">
    <source>
        <dbReference type="Proteomes" id="UP000315995"/>
    </source>
</evidence>
<proteinExistence type="predicted"/>
<dbReference type="Proteomes" id="UP000315995">
    <property type="component" value="Chromosome"/>
</dbReference>
<protein>
    <submittedName>
        <fullName evidence="1">Uncharacterized protein</fullName>
    </submittedName>
</protein>